<organism evidence="2 3">
    <name type="scientific">Rossellomorea vietnamensis</name>
    <dbReference type="NCBI Taxonomy" id="218284"/>
    <lineage>
        <taxon>Bacteria</taxon>
        <taxon>Bacillati</taxon>
        <taxon>Bacillota</taxon>
        <taxon>Bacilli</taxon>
        <taxon>Bacillales</taxon>
        <taxon>Bacillaceae</taxon>
        <taxon>Rossellomorea</taxon>
    </lineage>
</organism>
<evidence type="ECO:0008006" key="4">
    <source>
        <dbReference type="Google" id="ProtNLM"/>
    </source>
</evidence>
<dbReference type="AlphaFoldDB" id="A0A5D4KH93"/>
<comment type="caution">
    <text evidence="2">The sequence shown here is derived from an EMBL/GenBank/DDBJ whole genome shotgun (WGS) entry which is preliminary data.</text>
</comment>
<evidence type="ECO:0000313" key="2">
    <source>
        <dbReference type="EMBL" id="TYR75603.1"/>
    </source>
</evidence>
<keyword evidence="1" id="KW-1133">Transmembrane helix</keyword>
<keyword evidence="1" id="KW-0472">Membrane</keyword>
<dbReference type="Proteomes" id="UP000323317">
    <property type="component" value="Unassembled WGS sequence"/>
</dbReference>
<accession>A0A5D4KH93</accession>
<proteinExistence type="predicted"/>
<evidence type="ECO:0000313" key="3">
    <source>
        <dbReference type="Proteomes" id="UP000323317"/>
    </source>
</evidence>
<dbReference type="RefSeq" id="WP_148992308.1">
    <property type="nucleotide sequence ID" value="NZ_JBNIKK010000013.1"/>
</dbReference>
<gene>
    <name evidence="2" type="ORF">FZC79_10575</name>
</gene>
<sequence length="109" mass="12473">MLKSESGYGTAEALVAISSIFMVMLIFIPFVISLVVDLEKKESDFRASRILYEHLEEDLFSGAAENHIYRREGQVFKIIENKEEGGICIHYKDHTGKDQRFCLSKEVRG</sequence>
<name>A0A5D4KH93_9BACI</name>
<reference evidence="2 3" key="1">
    <citation type="submission" date="2019-08" db="EMBL/GenBank/DDBJ databases">
        <title>Bacillus genomes from the desert of Cuatro Cienegas, Coahuila.</title>
        <authorList>
            <person name="Olmedo-Alvarez G."/>
        </authorList>
    </citation>
    <scope>NUCLEOTIDE SEQUENCE [LARGE SCALE GENOMIC DNA]</scope>
    <source>
        <strain evidence="2 3">CH40_1T</strain>
    </source>
</reference>
<protein>
    <recommendedName>
        <fullName evidence="4">Type II secretion system protein</fullName>
    </recommendedName>
</protein>
<evidence type="ECO:0000256" key="1">
    <source>
        <dbReference type="SAM" id="Phobius"/>
    </source>
</evidence>
<keyword evidence="1" id="KW-0812">Transmembrane</keyword>
<feature type="transmembrane region" description="Helical" evidence="1">
    <location>
        <begin position="13"/>
        <end position="36"/>
    </location>
</feature>
<dbReference type="EMBL" id="VTEH01000006">
    <property type="protein sequence ID" value="TYR75603.1"/>
    <property type="molecule type" value="Genomic_DNA"/>
</dbReference>